<dbReference type="InterPro" id="IPR001387">
    <property type="entry name" value="Cro/C1-type_HTH"/>
</dbReference>
<keyword evidence="3" id="KW-1185">Reference proteome</keyword>
<evidence type="ECO:0000313" key="3">
    <source>
        <dbReference type="Proteomes" id="UP000295097"/>
    </source>
</evidence>
<evidence type="ECO:0000313" key="2">
    <source>
        <dbReference type="EMBL" id="TCT35412.1"/>
    </source>
</evidence>
<comment type="caution">
    <text evidence="2">The sequence shown here is derived from an EMBL/GenBank/DDBJ whole genome shotgun (WGS) entry which is preliminary data.</text>
</comment>
<dbReference type="SUPFAM" id="SSF47413">
    <property type="entry name" value="lambda repressor-like DNA-binding domains"/>
    <property type="match status" value="1"/>
</dbReference>
<dbReference type="InterPro" id="IPR010982">
    <property type="entry name" value="Lambda_DNA-bd_dom_sf"/>
</dbReference>
<dbReference type="InterPro" id="IPR010744">
    <property type="entry name" value="Phage_CI_N"/>
</dbReference>
<dbReference type="OrthoDB" id="528805at2"/>
<dbReference type="PROSITE" id="PS50943">
    <property type="entry name" value="HTH_CROC1"/>
    <property type="match status" value="1"/>
</dbReference>
<dbReference type="GO" id="GO:0003677">
    <property type="term" value="F:DNA binding"/>
    <property type="evidence" value="ECO:0007669"/>
    <property type="project" value="InterPro"/>
</dbReference>
<feature type="domain" description="HTH cro/C1-type" evidence="1">
    <location>
        <begin position="15"/>
        <end position="70"/>
    </location>
</feature>
<accession>A0A4R3NKM1</accession>
<dbReference type="Gene3D" id="1.10.260.40">
    <property type="entry name" value="lambda repressor-like DNA-binding domains"/>
    <property type="match status" value="1"/>
</dbReference>
<dbReference type="Proteomes" id="UP000295097">
    <property type="component" value="Unassembled WGS sequence"/>
</dbReference>
<evidence type="ECO:0000259" key="1">
    <source>
        <dbReference type="PROSITE" id="PS50943"/>
    </source>
</evidence>
<dbReference type="CDD" id="cd00093">
    <property type="entry name" value="HTH_XRE"/>
    <property type="match status" value="1"/>
</dbReference>
<dbReference type="SMART" id="SM00530">
    <property type="entry name" value="HTH_XRE"/>
    <property type="match status" value="1"/>
</dbReference>
<dbReference type="AlphaFoldDB" id="A0A4R3NKM1"/>
<proteinExistence type="predicted"/>
<dbReference type="Pfam" id="PF07022">
    <property type="entry name" value="Phage_CI_repr"/>
    <property type="match status" value="1"/>
</dbReference>
<name>A0A4R3NKM1_9HYPH</name>
<gene>
    <name evidence="2" type="ORF">EDC90_102667</name>
</gene>
<protein>
    <submittedName>
        <fullName evidence="2">Bacteriophage CI repressor-like protein</fullName>
    </submittedName>
</protein>
<dbReference type="RefSeq" id="WP_132313097.1">
    <property type="nucleotide sequence ID" value="NZ_SMAR01000026.1"/>
</dbReference>
<dbReference type="GO" id="GO:0045892">
    <property type="term" value="P:negative regulation of DNA-templated transcription"/>
    <property type="evidence" value="ECO:0007669"/>
    <property type="project" value="InterPro"/>
</dbReference>
<sequence>MARPLKPRTPLAARLIQAREQAGFKNRSDFADRIGVAADTLGTYERGVAEPNTNLLMVYNETFGININWLLTGKGDVFDDATKPSRPVLFPELMEGLVEAVLKVHREFGITLPDGKAAAEATELYNRLLQQGSDTASEEGRRLLMPFIEHLLRERLEKAREEPGTGKREVS</sequence>
<organism evidence="2 3">
    <name type="scientific">Martelella mediterranea</name>
    <dbReference type="NCBI Taxonomy" id="293089"/>
    <lineage>
        <taxon>Bacteria</taxon>
        <taxon>Pseudomonadati</taxon>
        <taxon>Pseudomonadota</taxon>
        <taxon>Alphaproteobacteria</taxon>
        <taxon>Hyphomicrobiales</taxon>
        <taxon>Aurantimonadaceae</taxon>
        <taxon>Martelella</taxon>
    </lineage>
</organism>
<reference evidence="2 3" key="1">
    <citation type="submission" date="2019-03" db="EMBL/GenBank/DDBJ databases">
        <title>Freshwater and sediment microbial communities from various areas in North America, analyzing microbe dynamics in response to fracking.</title>
        <authorList>
            <person name="Lamendella R."/>
        </authorList>
    </citation>
    <scope>NUCLEOTIDE SEQUENCE [LARGE SCALE GENOMIC DNA]</scope>
    <source>
        <strain evidence="2 3">175.2</strain>
    </source>
</reference>
<dbReference type="EMBL" id="SMAR01000026">
    <property type="protein sequence ID" value="TCT35412.1"/>
    <property type="molecule type" value="Genomic_DNA"/>
</dbReference>